<geneLocation type="plasmid" evidence="3 4">
    <name>unnamed2</name>
</geneLocation>
<dbReference type="Gene3D" id="3.90.850.10">
    <property type="entry name" value="Fumarylacetoacetase-like, C-terminal domain"/>
    <property type="match status" value="1"/>
</dbReference>
<keyword evidence="3" id="KW-0614">Plasmid</keyword>
<dbReference type="GO" id="GO:0008684">
    <property type="term" value="F:2-oxopent-4-enoate hydratase activity"/>
    <property type="evidence" value="ECO:0007669"/>
    <property type="project" value="TreeGrafter"/>
</dbReference>
<dbReference type="InterPro" id="IPR036663">
    <property type="entry name" value="Fumarylacetoacetase_C_sf"/>
</dbReference>
<evidence type="ECO:0000313" key="4">
    <source>
        <dbReference type="Proteomes" id="UP000500791"/>
    </source>
</evidence>
<sequence>MSRDKKIAAAADVLWQAERNARPCAPLHDYLDRGDLDAAYTVQQINIERRLKNGARLTGRKIGLTAKSVQQQLGVDQPDYGTLLSDMVVSDGGSIPRDRLLQPKVEAEIAFVLGADLDMQNPSAADVLRATAFIAPSIEIVDSRIADWKIALTDTIADNASSGLFVLGTPAISPLGFDFTACEMEMSIDGQQVSTGAGRDCLGSPVAAVAWLAEKMRAENMPLRAGYIIMSGALGPMAPAGPGADVRAKISGLGHVSVSFEE</sequence>
<dbReference type="GO" id="GO:0005737">
    <property type="term" value="C:cytoplasm"/>
    <property type="evidence" value="ECO:0007669"/>
    <property type="project" value="TreeGrafter"/>
</dbReference>
<keyword evidence="1" id="KW-0456">Lyase</keyword>
<dbReference type="SUPFAM" id="SSF56529">
    <property type="entry name" value="FAH"/>
    <property type="match status" value="1"/>
</dbReference>
<name>A0A6G7VQP0_9RHOB</name>
<organism evidence="3 4">
    <name type="scientific">Pontivivens nitratireducens</name>
    <dbReference type="NCBI Taxonomy" id="2758038"/>
    <lineage>
        <taxon>Bacteria</taxon>
        <taxon>Pseudomonadati</taxon>
        <taxon>Pseudomonadota</taxon>
        <taxon>Alphaproteobacteria</taxon>
        <taxon>Rhodobacterales</taxon>
        <taxon>Paracoccaceae</taxon>
        <taxon>Pontivivens</taxon>
    </lineage>
</organism>
<protein>
    <submittedName>
        <fullName evidence="3">2-keto-4-pentenoate hydratase</fullName>
    </submittedName>
</protein>
<dbReference type="PANTHER" id="PTHR30143">
    <property type="entry name" value="ACID HYDRATASE"/>
    <property type="match status" value="1"/>
</dbReference>
<dbReference type="InterPro" id="IPR011234">
    <property type="entry name" value="Fumarylacetoacetase-like_C"/>
</dbReference>
<evidence type="ECO:0000256" key="1">
    <source>
        <dbReference type="ARBA" id="ARBA00023239"/>
    </source>
</evidence>
<gene>
    <name evidence="3" type="ORF">G8E03_15175</name>
</gene>
<reference evidence="3 4" key="1">
    <citation type="submission" date="2020-03" db="EMBL/GenBank/DDBJ databases">
        <title>Complete genome sequence of Monaibacterium sp. ALG8 with diverse plasmids.</title>
        <authorList>
            <person name="Sun C."/>
        </authorList>
    </citation>
    <scope>NUCLEOTIDE SEQUENCE [LARGE SCALE GENOMIC DNA]</scope>
    <source>
        <strain evidence="3 4">ALG8</strain>
        <plasmid evidence="3 4">unnamed2</plasmid>
    </source>
</reference>
<evidence type="ECO:0000313" key="3">
    <source>
        <dbReference type="EMBL" id="QIK42195.1"/>
    </source>
</evidence>
<dbReference type="AlphaFoldDB" id="A0A6G7VQP0"/>
<dbReference type="EMBL" id="CP049813">
    <property type="protein sequence ID" value="QIK42195.1"/>
    <property type="molecule type" value="Genomic_DNA"/>
</dbReference>
<dbReference type="KEGG" id="mon:G8E03_15175"/>
<evidence type="ECO:0000259" key="2">
    <source>
        <dbReference type="Pfam" id="PF01557"/>
    </source>
</evidence>
<dbReference type="InterPro" id="IPR050772">
    <property type="entry name" value="Hydratase-Decarb/MhpD_sf"/>
</dbReference>
<dbReference type="PANTHER" id="PTHR30143:SF0">
    <property type="entry name" value="2-KETO-4-PENTENOATE HYDRATASE"/>
    <property type="match status" value="1"/>
</dbReference>
<dbReference type="Proteomes" id="UP000500791">
    <property type="component" value="Plasmid unnamed2"/>
</dbReference>
<dbReference type="Pfam" id="PF01557">
    <property type="entry name" value="FAA_hydrolase"/>
    <property type="match status" value="1"/>
</dbReference>
<dbReference type="RefSeq" id="WP_166194488.1">
    <property type="nucleotide sequence ID" value="NZ_CP049813.1"/>
</dbReference>
<accession>A0A6G7VQP0</accession>
<proteinExistence type="predicted"/>
<feature type="domain" description="Fumarylacetoacetase-like C-terminal" evidence="2">
    <location>
        <begin position="77"/>
        <end position="256"/>
    </location>
</feature>
<keyword evidence="4" id="KW-1185">Reference proteome</keyword>